<dbReference type="AlphaFoldDB" id="A0A6A7K9P6"/>
<dbReference type="Proteomes" id="UP000440004">
    <property type="component" value="Unassembled WGS sequence"/>
</dbReference>
<evidence type="ECO:0000313" key="1">
    <source>
        <dbReference type="EMBL" id="MPW26112.1"/>
    </source>
</evidence>
<keyword evidence="2" id="KW-1185">Reference proteome</keyword>
<organism evidence="1 2">
    <name type="scientific">Alkalibaculum sporogenes</name>
    <dbReference type="NCBI Taxonomy" id="2655001"/>
    <lineage>
        <taxon>Bacteria</taxon>
        <taxon>Bacillati</taxon>
        <taxon>Bacillota</taxon>
        <taxon>Clostridia</taxon>
        <taxon>Eubacteriales</taxon>
        <taxon>Eubacteriaceae</taxon>
        <taxon>Alkalibaculum</taxon>
    </lineage>
</organism>
<protein>
    <submittedName>
        <fullName evidence="1">Uncharacterized protein</fullName>
    </submittedName>
</protein>
<dbReference type="EMBL" id="WHNX01000014">
    <property type="protein sequence ID" value="MPW26112.1"/>
    <property type="molecule type" value="Genomic_DNA"/>
</dbReference>
<sequence length="395" mass="45865">MKIKLLIIVTVLIILILSITNNRSIVDDDYKILLSMFPVDEQGNGLELKASIPSQQPMTYGLVLASESLHYKYDKNKESEHRIKNAVNWITENSDANQDGNLGWGLPQSFDAFADGTINPENHSYTITTAIVLDGLMDSLSIDNFWTEAEEKEIKKIVSEVILYWLKEVYIGDDDIGYLGYSPEPTDMIYTPNVSSMFLSSLVRIITEHDGIFNESDKQFVLKRTHAIANKLVNTVHFKEGIPYWDYAEYLDDREIKTNDLVHHIYILWGIEEYRNKFDEVKIPFSKEDSIASVDSFWKENRIFFYPQNQVYIGDLELFNERPSNLWGTGMMLAFYAKYDYKDKADKTFEVINNTYGKIPRLTVWPVDYSNNKAFYARYAAHVLFGLSYRDFYNE</sequence>
<reference evidence="1 2" key="1">
    <citation type="submission" date="2019-10" db="EMBL/GenBank/DDBJ databases">
        <title>Alkalibaculum tamaniensis sp.nov., a new alkaliphilic acetogen, isolated on methoxylated aromatics from a mud volcano.</title>
        <authorList>
            <person name="Khomyakova M.A."/>
            <person name="Merkel A.Y."/>
            <person name="Bonch-Osmolovskaya E.A."/>
            <person name="Slobodkin A.I."/>
        </authorList>
    </citation>
    <scope>NUCLEOTIDE SEQUENCE [LARGE SCALE GENOMIC DNA]</scope>
    <source>
        <strain evidence="1 2">M08DMB</strain>
    </source>
</reference>
<name>A0A6A7K9P6_9FIRM</name>
<dbReference type="RefSeq" id="WP_152804302.1">
    <property type="nucleotide sequence ID" value="NZ_WHNX01000014.1"/>
</dbReference>
<proteinExistence type="predicted"/>
<accession>A0A6A7K9P6</accession>
<comment type="caution">
    <text evidence="1">The sequence shown here is derived from an EMBL/GenBank/DDBJ whole genome shotgun (WGS) entry which is preliminary data.</text>
</comment>
<evidence type="ECO:0000313" key="2">
    <source>
        <dbReference type="Proteomes" id="UP000440004"/>
    </source>
</evidence>
<gene>
    <name evidence="1" type="ORF">GC105_09940</name>
</gene>